<organism evidence="2 3">
    <name type="scientific">Ekhidna lutea</name>
    <dbReference type="NCBI Taxonomy" id="447679"/>
    <lineage>
        <taxon>Bacteria</taxon>
        <taxon>Pseudomonadati</taxon>
        <taxon>Bacteroidota</taxon>
        <taxon>Cytophagia</taxon>
        <taxon>Cytophagales</taxon>
        <taxon>Reichenbachiellaceae</taxon>
        <taxon>Ekhidna</taxon>
    </lineage>
</organism>
<sequence length="195" mass="21274">MNGPFYDFGWIGEEASLAFALFIGVAFGFFLERAGLGSAKKLSAQFYLKDMTVFKMMFTAIITAMIGVFWLNWFGMLHADMIYLTPTYVWPQVIGGLVFGVGFIVGGYCPGTSCVASATGSLDGMMNVVGLLLGILVFGEIYPWIEGFYTAGSMGQITFPKYFGLPSGLMVFILVLTALAGFWASEWIESKNAIK</sequence>
<dbReference type="AlphaFoldDB" id="A0A239HQ87"/>
<evidence type="ECO:0000256" key="1">
    <source>
        <dbReference type="SAM" id="Phobius"/>
    </source>
</evidence>
<evidence type="ECO:0000313" key="2">
    <source>
        <dbReference type="EMBL" id="SNS83371.1"/>
    </source>
</evidence>
<keyword evidence="3" id="KW-1185">Reference proteome</keyword>
<dbReference type="Pfam" id="PF04143">
    <property type="entry name" value="Sulf_transp"/>
    <property type="match status" value="1"/>
</dbReference>
<accession>A0A239HQ87</accession>
<name>A0A239HQ87_EKHLU</name>
<reference evidence="2 3" key="1">
    <citation type="submission" date="2017-06" db="EMBL/GenBank/DDBJ databases">
        <authorList>
            <person name="Kim H.J."/>
            <person name="Triplett B.A."/>
        </authorList>
    </citation>
    <scope>NUCLEOTIDE SEQUENCE [LARGE SCALE GENOMIC DNA]</scope>
    <source>
        <strain evidence="2 3">DSM 19307</strain>
    </source>
</reference>
<evidence type="ECO:0000313" key="3">
    <source>
        <dbReference type="Proteomes" id="UP000198393"/>
    </source>
</evidence>
<keyword evidence="1" id="KW-0812">Transmembrane</keyword>
<dbReference type="RefSeq" id="WP_089356172.1">
    <property type="nucleotide sequence ID" value="NZ_FZPD01000002.1"/>
</dbReference>
<gene>
    <name evidence="2" type="ORF">SAMN05421640_1435</name>
</gene>
<feature type="transmembrane region" description="Helical" evidence="1">
    <location>
        <begin position="52"/>
        <end position="73"/>
    </location>
</feature>
<keyword evidence="1" id="KW-1133">Transmembrane helix</keyword>
<feature type="transmembrane region" description="Helical" evidence="1">
    <location>
        <begin position="15"/>
        <end position="31"/>
    </location>
</feature>
<proteinExistence type="predicted"/>
<feature type="transmembrane region" description="Helical" evidence="1">
    <location>
        <begin position="93"/>
        <end position="116"/>
    </location>
</feature>
<keyword evidence="1" id="KW-0472">Membrane</keyword>
<feature type="transmembrane region" description="Helical" evidence="1">
    <location>
        <begin position="128"/>
        <end position="145"/>
    </location>
</feature>
<feature type="transmembrane region" description="Helical" evidence="1">
    <location>
        <begin position="165"/>
        <end position="185"/>
    </location>
</feature>
<dbReference type="Proteomes" id="UP000198393">
    <property type="component" value="Unassembled WGS sequence"/>
</dbReference>
<dbReference type="InterPro" id="IPR007272">
    <property type="entry name" value="Sulf_transp_TsuA/YedE"/>
</dbReference>
<protein>
    <submittedName>
        <fullName evidence="2">Uncharacterized protein</fullName>
    </submittedName>
</protein>
<dbReference type="EMBL" id="FZPD01000002">
    <property type="protein sequence ID" value="SNS83371.1"/>
    <property type="molecule type" value="Genomic_DNA"/>
</dbReference>
<dbReference type="OrthoDB" id="1450994at2"/>